<keyword evidence="4 9" id="KW-0812">Transmembrane</keyword>
<evidence type="ECO:0000256" key="8">
    <source>
        <dbReference type="ARBA" id="ARBA00023136"/>
    </source>
</evidence>
<proteinExistence type="inferred from homology"/>
<reference evidence="10 12" key="1">
    <citation type="submission" date="2024-02" db="EMBL/GenBank/DDBJ databases">
        <authorList>
            <person name="Chen Y."/>
            <person name="Shah S."/>
            <person name="Dougan E. K."/>
            <person name="Thang M."/>
            <person name="Chan C."/>
        </authorList>
    </citation>
    <scope>NUCLEOTIDE SEQUENCE [LARGE SCALE GENOMIC DNA]</scope>
</reference>
<dbReference type="Gene3D" id="1.20.5.110">
    <property type="match status" value="1"/>
</dbReference>
<dbReference type="EMBL" id="CAXAMN010009002">
    <property type="protein sequence ID" value="CAK9027376.1"/>
    <property type="molecule type" value="Genomic_DNA"/>
</dbReference>
<comment type="caution">
    <text evidence="10">The sequence shown here is derived from an EMBL/GenBank/DDBJ whole genome shotgun (WGS) entry which is preliminary data.</text>
</comment>
<gene>
    <name evidence="10" type="ORF">CCMP2556_LOCUS16734</name>
    <name evidence="11" type="ORF">CCMP2556_LOCUS16948</name>
</gene>
<organism evidence="10 12">
    <name type="scientific">Durusdinium trenchii</name>
    <dbReference type="NCBI Taxonomy" id="1381693"/>
    <lineage>
        <taxon>Eukaryota</taxon>
        <taxon>Sar</taxon>
        <taxon>Alveolata</taxon>
        <taxon>Dinophyceae</taxon>
        <taxon>Suessiales</taxon>
        <taxon>Symbiodiniaceae</taxon>
        <taxon>Durusdinium</taxon>
    </lineage>
</organism>
<accession>A0ABP0KKJ9</accession>
<keyword evidence="5" id="KW-0653">Protein transport</keyword>
<evidence type="ECO:0000256" key="7">
    <source>
        <dbReference type="ARBA" id="ARBA00023054"/>
    </source>
</evidence>
<dbReference type="PANTHER" id="PTHR15959">
    <property type="entry name" value="SYNTAXIN-18"/>
    <property type="match status" value="1"/>
</dbReference>
<evidence type="ECO:0000256" key="6">
    <source>
        <dbReference type="ARBA" id="ARBA00022989"/>
    </source>
</evidence>
<dbReference type="Proteomes" id="UP001642484">
    <property type="component" value="Unassembled WGS sequence"/>
</dbReference>
<keyword evidence="3" id="KW-0813">Transport</keyword>
<comment type="similarity">
    <text evidence="2">Belongs to the syntaxin family.</text>
</comment>
<evidence type="ECO:0008006" key="13">
    <source>
        <dbReference type="Google" id="ProtNLM"/>
    </source>
</evidence>
<sequence>MDLTPEFRRLAGLRSVPDEQDERLMKPRSGFILQAEEQQSRLKRLRQSLDRDATKEINHIQASVAQLEASLEVADASRDDLGHRRGVVAALYEELRTLAERVQREQVSQLEREAEVASFFTAPMAPSKAPMTVPPVVPAMEDLGLPNLEANKSSLRAEEQRLLATFSTDLDKIQETRAKIEEVATMVGLFATKVAEQTEQTDECYQLTEQSTSYVEGAQKHLERAIENRNSYRFYVVCWFLGSAIFLLVFDYIDSRWSLI</sequence>
<feature type="transmembrane region" description="Helical" evidence="9">
    <location>
        <begin position="234"/>
        <end position="253"/>
    </location>
</feature>
<protein>
    <recommendedName>
        <fullName evidence="13">t-SNARE coiled-coil homology domain-containing protein</fullName>
    </recommendedName>
</protein>
<evidence type="ECO:0000256" key="9">
    <source>
        <dbReference type="SAM" id="Phobius"/>
    </source>
</evidence>
<name>A0ABP0KKJ9_9DINO</name>
<evidence type="ECO:0000256" key="5">
    <source>
        <dbReference type="ARBA" id="ARBA00022927"/>
    </source>
</evidence>
<keyword evidence="7" id="KW-0175">Coiled coil</keyword>
<evidence type="ECO:0000313" key="11">
    <source>
        <dbReference type="EMBL" id="CAK9027998.1"/>
    </source>
</evidence>
<keyword evidence="6 9" id="KW-1133">Transmembrane helix</keyword>
<evidence type="ECO:0000256" key="4">
    <source>
        <dbReference type="ARBA" id="ARBA00022692"/>
    </source>
</evidence>
<dbReference type="EMBL" id="CAXAMN010009224">
    <property type="protein sequence ID" value="CAK9027998.1"/>
    <property type="molecule type" value="Genomic_DNA"/>
</dbReference>
<comment type="subcellular location">
    <subcellularLocation>
        <location evidence="1">Membrane</location>
        <topology evidence="1">Single-pass type IV membrane protein</topology>
    </subcellularLocation>
</comment>
<evidence type="ECO:0000313" key="10">
    <source>
        <dbReference type="EMBL" id="CAK9027376.1"/>
    </source>
</evidence>
<keyword evidence="12" id="KW-1185">Reference proteome</keyword>
<evidence type="ECO:0000256" key="3">
    <source>
        <dbReference type="ARBA" id="ARBA00022448"/>
    </source>
</evidence>
<evidence type="ECO:0000256" key="1">
    <source>
        <dbReference type="ARBA" id="ARBA00004211"/>
    </source>
</evidence>
<dbReference type="PANTHER" id="PTHR15959:SF0">
    <property type="entry name" value="SYNTAXIN-18"/>
    <property type="match status" value="1"/>
</dbReference>
<evidence type="ECO:0000313" key="12">
    <source>
        <dbReference type="Proteomes" id="UP001642484"/>
    </source>
</evidence>
<evidence type="ECO:0000256" key="2">
    <source>
        <dbReference type="ARBA" id="ARBA00009063"/>
    </source>
</evidence>
<keyword evidence="8 9" id="KW-0472">Membrane</keyword>